<dbReference type="AlphaFoldDB" id="A0AAV5B0L9"/>
<evidence type="ECO:0000313" key="4">
    <source>
        <dbReference type="Proteomes" id="UP001208692"/>
    </source>
</evidence>
<name>A0AAV5B0L9_9FLAO</name>
<dbReference type="EMBL" id="BQKB01000058">
    <property type="protein sequence ID" value="GJM54011.1"/>
    <property type="molecule type" value="Genomic_DNA"/>
</dbReference>
<dbReference type="EMBL" id="BQKA01000091">
    <property type="protein sequence ID" value="GJM51662.1"/>
    <property type="molecule type" value="Genomic_DNA"/>
</dbReference>
<comment type="caution">
    <text evidence="1">The sequence shown here is derived from an EMBL/GenBank/DDBJ whole genome shotgun (WGS) entry which is preliminary data.</text>
</comment>
<protein>
    <submittedName>
        <fullName evidence="1">Uncharacterized protein</fullName>
    </submittedName>
</protein>
<reference evidence="1 4" key="1">
    <citation type="submission" date="2021-11" db="EMBL/GenBank/DDBJ databases">
        <title>Draft genome sequence of Capnocytophaga sp. strain KC07075 isolated from cat oral cavity.</title>
        <authorList>
            <person name="Suzuki M."/>
            <person name="Imaoka K."/>
            <person name="Kimura M."/>
            <person name="Morikawa S."/>
            <person name="Maeda K."/>
        </authorList>
    </citation>
    <scope>NUCLEOTIDE SEQUENCE</scope>
    <source>
        <strain evidence="1">KC07075</strain>
        <strain evidence="2 4">KC07079</strain>
    </source>
</reference>
<keyword evidence="4" id="KW-1185">Reference proteome</keyword>
<evidence type="ECO:0000313" key="3">
    <source>
        <dbReference type="Proteomes" id="UP001207736"/>
    </source>
</evidence>
<evidence type="ECO:0000313" key="1">
    <source>
        <dbReference type="EMBL" id="GJM51662.1"/>
    </source>
</evidence>
<dbReference type="Proteomes" id="UP001207736">
    <property type="component" value="Unassembled WGS sequence"/>
</dbReference>
<gene>
    <name evidence="1" type="ORF">RCZ15_26350</name>
    <name evidence="2" type="ORF">RCZ16_23270</name>
</gene>
<sequence length="63" mass="7011">MSTTAKKTTKKKTALAGAVKTEKKVNYVIDPETGKKISRAGLAMRKYSKKPMLEIVDMRAVLR</sequence>
<proteinExistence type="predicted"/>
<accession>A0AAV5B0L9</accession>
<organism evidence="1 3">
    <name type="scientific">Capnocytophaga catalasegens</name>
    <dbReference type="NCBI Taxonomy" id="1004260"/>
    <lineage>
        <taxon>Bacteria</taxon>
        <taxon>Pseudomonadati</taxon>
        <taxon>Bacteroidota</taxon>
        <taxon>Flavobacteriia</taxon>
        <taxon>Flavobacteriales</taxon>
        <taxon>Flavobacteriaceae</taxon>
        <taxon>Capnocytophaga</taxon>
    </lineage>
</organism>
<evidence type="ECO:0000313" key="2">
    <source>
        <dbReference type="EMBL" id="GJM54011.1"/>
    </source>
</evidence>
<dbReference type="RefSeq" id="WP_264847818.1">
    <property type="nucleotide sequence ID" value="NZ_BPMA01000088.1"/>
</dbReference>
<dbReference type="Proteomes" id="UP001208692">
    <property type="component" value="Unassembled WGS sequence"/>
</dbReference>